<organism evidence="1 2">
    <name type="scientific">Mucuna pruriens</name>
    <name type="common">Velvet bean</name>
    <name type="synonym">Dolichos pruriens</name>
    <dbReference type="NCBI Taxonomy" id="157652"/>
    <lineage>
        <taxon>Eukaryota</taxon>
        <taxon>Viridiplantae</taxon>
        <taxon>Streptophyta</taxon>
        <taxon>Embryophyta</taxon>
        <taxon>Tracheophyta</taxon>
        <taxon>Spermatophyta</taxon>
        <taxon>Magnoliopsida</taxon>
        <taxon>eudicotyledons</taxon>
        <taxon>Gunneridae</taxon>
        <taxon>Pentapetalae</taxon>
        <taxon>rosids</taxon>
        <taxon>fabids</taxon>
        <taxon>Fabales</taxon>
        <taxon>Fabaceae</taxon>
        <taxon>Papilionoideae</taxon>
        <taxon>50 kb inversion clade</taxon>
        <taxon>NPAAA clade</taxon>
        <taxon>indigoferoid/millettioid clade</taxon>
        <taxon>Phaseoleae</taxon>
        <taxon>Mucuna</taxon>
    </lineage>
</organism>
<dbReference type="PANTHER" id="PTHR24559:SF444">
    <property type="entry name" value="REVERSE TRANSCRIPTASE DOMAIN-CONTAINING PROTEIN"/>
    <property type="match status" value="1"/>
</dbReference>
<proteinExistence type="predicted"/>
<evidence type="ECO:0008006" key="3">
    <source>
        <dbReference type="Google" id="ProtNLM"/>
    </source>
</evidence>
<dbReference type="AlphaFoldDB" id="A0A371EFZ1"/>
<gene>
    <name evidence="1" type="ORF">CR513_56422</name>
</gene>
<dbReference type="InterPro" id="IPR053134">
    <property type="entry name" value="RNA-dir_DNA_polymerase"/>
</dbReference>
<comment type="caution">
    <text evidence="1">The sequence shown here is derived from an EMBL/GenBank/DDBJ whole genome shotgun (WGS) entry which is preliminary data.</text>
</comment>
<accession>A0A371EFZ1</accession>
<dbReference type="EMBL" id="QJKJ01014137">
    <property type="protein sequence ID" value="RDX64960.1"/>
    <property type="molecule type" value="Genomic_DNA"/>
</dbReference>
<evidence type="ECO:0000313" key="1">
    <source>
        <dbReference type="EMBL" id="RDX64960.1"/>
    </source>
</evidence>
<dbReference type="GO" id="GO:0003779">
    <property type="term" value="F:actin binding"/>
    <property type="evidence" value="ECO:0007669"/>
    <property type="project" value="InterPro"/>
</dbReference>
<dbReference type="SUPFAM" id="SSF56672">
    <property type="entry name" value="DNA/RNA polymerases"/>
    <property type="match status" value="1"/>
</dbReference>
<name>A0A371EFZ1_MUCPR</name>
<dbReference type="PANTHER" id="PTHR24559">
    <property type="entry name" value="TRANSPOSON TY3-I GAG-POL POLYPROTEIN"/>
    <property type="match status" value="1"/>
</dbReference>
<dbReference type="PROSITE" id="PS00414">
    <property type="entry name" value="PROFILIN"/>
    <property type="match status" value="1"/>
</dbReference>
<reference evidence="1" key="1">
    <citation type="submission" date="2018-05" db="EMBL/GenBank/DDBJ databases">
        <title>Draft genome of Mucuna pruriens seed.</title>
        <authorList>
            <person name="Nnadi N.E."/>
            <person name="Vos R."/>
            <person name="Hasami M.H."/>
            <person name="Devisetty U.K."/>
            <person name="Aguiy J.C."/>
        </authorList>
    </citation>
    <scope>NUCLEOTIDE SEQUENCE [LARGE SCALE GENOMIC DNA]</scope>
    <source>
        <strain evidence="1">JCA_2017</strain>
    </source>
</reference>
<evidence type="ECO:0000313" key="2">
    <source>
        <dbReference type="Proteomes" id="UP000257109"/>
    </source>
</evidence>
<dbReference type="Gene3D" id="3.10.10.10">
    <property type="entry name" value="HIV Type 1 Reverse Transcriptase, subunit A, domain 1"/>
    <property type="match status" value="1"/>
</dbReference>
<dbReference type="Proteomes" id="UP000257109">
    <property type="component" value="Unassembled WGS sequence"/>
</dbReference>
<sequence length="173" mass="20108">MAWHYYVDSLKVVTKPPKEDNVSMHVKISTDVELDPRPSIDKGAEPIEILENGHADLFAWRPSDMSGIDPKLVTQQKRKTGEDRRKAIEQETTNLIATNFIREVSYTMWLSNVVLVKKNNGKWRIFLNAYSNYNQIKMYPPNAYKTAFMTNRVTYCYQVMLFGLKTREPPTND</sequence>
<protein>
    <recommendedName>
        <fullName evidence="3">Reverse transcriptase Ty1/copia-type domain-containing protein</fullName>
    </recommendedName>
</protein>
<dbReference type="InterPro" id="IPR043502">
    <property type="entry name" value="DNA/RNA_pol_sf"/>
</dbReference>
<dbReference type="OrthoDB" id="6759844at2759"/>
<feature type="non-terminal residue" evidence="1">
    <location>
        <position position="1"/>
    </location>
</feature>
<dbReference type="InterPro" id="IPR027310">
    <property type="entry name" value="Profilin_CS"/>
</dbReference>
<keyword evidence="2" id="KW-1185">Reference proteome</keyword>